<dbReference type="GO" id="GO:0005737">
    <property type="term" value="C:cytoplasm"/>
    <property type="evidence" value="ECO:0007669"/>
    <property type="project" value="InterPro"/>
</dbReference>
<dbReference type="AlphaFoldDB" id="A0A0E9NAC0"/>
<name>A0A0E9NAC0_SAICN</name>
<dbReference type="Gene3D" id="3.10.310.20">
    <property type="entry name" value="DHHA2 domain"/>
    <property type="match status" value="1"/>
</dbReference>
<evidence type="ECO:0000256" key="1">
    <source>
        <dbReference type="ARBA" id="ARBA00001936"/>
    </source>
</evidence>
<evidence type="ECO:0000313" key="7">
    <source>
        <dbReference type="Proteomes" id="UP000033140"/>
    </source>
</evidence>
<dbReference type="Pfam" id="PF02833">
    <property type="entry name" value="DHHA2"/>
    <property type="match status" value="1"/>
</dbReference>
<dbReference type="SMART" id="SM01131">
    <property type="entry name" value="DHHA2"/>
    <property type="match status" value="1"/>
</dbReference>
<protein>
    <recommendedName>
        <fullName evidence="5">DHHA2 domain-containing protein</fullName>
    </recommendedName>
</protein>
<keyword evidence="7" id="KW-1185">Reference proteome</keyword>
<dbReference type="EMBL" id="BACD03000005">
    <property type="protein sequence ID" value="GAO46646.1"/>
    <property type="molecule type" value="Genomic_DNA"/>
</dbReference>
<reference evidence="6 7" key="3">
    <citation type="journal article" date="2015" name="Genome Announc.">
        <title>Draft Genome Sequence of the Archiascomycetous Yeast Saitoella complicata.</title>
        <authorList>
            <person name="Yamauchi K."/>
            <person name="Kondo S."/>
            <person name="Hamamoto M."/>
            <person name="Takahashi Y."/>
            <person name="Ogura Y."/>
            <person name="Hayashi T."/>
            <person name="Nishida H."/>
        </authorList>
    </citation>
    <scope>NUCLEOTIDE SEQUENCE [LARGE SCALE GENOMIC DNA]</scope>
    <source>
        <strain evidence="6 7">NRRL Y-17804</strain>
    </source>
</reference>
<dbReference type="InterPro" id="IPR038763">
    <property type="entry name" value="DHH_sf"/>
</dbReference>
<dbReference type="GO" id="GO:0046872">
    <property type="term" value="F:metal ion binding"/>
    <property type="evidence" value="ECO:0007669"/>
    <property type="project" value="UniProtKB-KW"/>
</dbReference>
<keyword evidence="4" id="KW-0464">Manganese</keyword>
<dbReference type="STRING" id="698492.A0A0E9NAC0"/>
<dbReference type="InterPro" id="IPR004097">
    <property type="entry name" value="DHHA2"/>
</dbReference>
<organism evidence="6 7">
    <name type="scientific">Saitoella complicata (strain BCRC 22490 / CBS 7301 / JCM 7358 / NBRC 10748 / NRRL Y-17804)</name>
    <dbReference type="NCBI Taxonomy" id="698492"/>
    <lineage>
        <taxon>Eukaryota</taxon>
        <taxon>Fungi</taxon>
        <taxon>Dikarya</taxon>
        <taxon>Ascomycota</taxon>
        <taxon>Taphrinomycotina</taxon>
        <taxon>Taphrinomycotina incertae sedis</taxon>
        <taxon>Saitoella</taxon>
    </lineage>
</organism>
<dbReference type="PANTHER" id="PTHR12112:SF39">
    <property type="entry name" value="EG:152A3.5 PROTEIN (FBGN0003116_PN PROTEIN)"/>
    <property type="match status" value="1"/>
</dbReference>
<comment type="cofactor">
    <cofactor evidence="1">
        <name>Mn(2+)</name>
        <dbReference type="ChEBI" id="CHEBI:29035"/>
    </cofactor>
</comment>
<evidence type="ECO:0000313" key="6">
    <source>
        <dbReference type="EMBL" id="GAO46646.1"/>
    </source>
</evidence>
<keyword evidence="3" id="KW-0378">Hydrolase</keyword>
<dbReference type="InterPro" id="IPR038222">
    <property type="entry name" value="DHHA2_dom_sf"/>
</dbReference>
<evidence type="ECO:0000259" key="5">
    <source>
        <dbReference type="SMART" id="SM01131"/>
    </source>
</evidence>
<reference evidence="6 7" key="2">
    <citation type="journal article" date="2014" name="J. Gen. Appl. Microbiol.">
        <title>The early diverging ascomycetous budding yeast Saitoella complicata has three histone deacetylases belonging to the Clr6, Hos2, and Rpd3 lineages.</title>
        <authorList>
            <person name="Nishida H."/>
            <person name="Matsumoto T."/>
            <person name="Kondo S."/>
            <person name="Hamamoto M."/>
            <person name="Yoshikawa H."/>
        </authorList>
    </citation>
    <scope>NUCLEOTIDE SEQUENCE [LARGE SCALE GENOMIC DNA]</scope>
    <source>
        <strain evidence="6 7">NRRL Y-17804</strain>
    </source>
</reference>
<evidence type="ECO:0000256" key="3">
    <source>
        <dbReference type="ARBA" id="ARBA00022801"/>
    </source>
</evidence>
<dbReference type="SUPFAM" id="SSF64182">
    <property type="entry name" value="DHH phosphoesterases"/>
    <property type="match status" value="1"/>
</dbReference>
<sequence>MTGVVGVTPYTPQYHTHPLHPPLSSTGLEDYPLLNYSLMSFMNHSGEMPSVSSFLSASKNALLRPAPVSNRTVALVTGNESADLDSCLASITYAYLATQASPSTVHVPLLNFDRADFALKPELLHVFKDTSVSTDDLVCLDDLPVSLNVENWVLVDHNAPTGRIAHMAGAQAEKVIGIIDHHVDECLAKGASPRVIDVTGSCTTLVVNYFRSLPGLPWPAGEDGKTLAKIAITPILIDCSNLRSNKTTPHDVEAVAFLRSILGVEKGFQTKGMTDSIDEWYHAVDDAKRDVSSLSVHDLLRRDYKEWQTSTSATLGISSCVVSITDLHNKDGKWWSAIKEWSQERKLDVYALMASFKVDGKHRRELVVYAANEKWAEIGKLFKEKHGEEFDLKKWKGEEGVVDAVEEDERAWPWRQKNAKASRKQIAPADKELEQAGLASLYG</sequence>
<reference evidence="6 7" key="1">
    <citation type="journal article" date="2011" name="J. Gen. Appl. Microbiol.">
        <title>Draft genome sequencing of the enigmatic yeast Saitoella complicata.</title>
        <authorList>
            <person name="Nishida H."/>
            <person name="Hamamoto M."/>
            <person name="Sugiyama J."/>
        </authorList>
    </citation>
    <scope>NUCLEOTIDE SEQUENCE [LARGE SCALE GENOMIC DNA]</scope>
    <source>
        <strain evidence="6 7">NRRL Y-17804</strain>
    </source>
</reference>
<comment type="caution">
    <text evidence="6">The sequence shown here is derived from an EMBL/GenBank/DDBJ whole genome shotgun (WGS) entry which is preliminary data.</text>
</comment>
<dbReference type="Pfam" id="PF01368">
    <property type="entry name" value="DHH"/>
    <property type="match status" value="1"/>
</dbReference>
<dbReference type="PANTHER" id="PTHR12112">
    <property type="entry name" value="BNIP - RELATED"/>
    <property type="match status" value="1"/>
</dbReference>
<dbReference type="OMA" id="TMTIFFN"/>
<evidence type="ECO:0000256" key="4">
    <source>
        <dbReference type="ARBA" id="ARBA00023211"/>
    </source>
</evidence>
<dbReference type="Proteomes" id="UP000033140">
    <property type="component" value="Unassembled WGS sequence"/>
</dbReference>
<dbReference type="Gene3D" id="3.90.1640.10">
    <property type="entry name" value="inorganic pyrophosphatase (n-terminal core)"/>
    <property type="match status" value="1"/>
</dbReference>
<evidence type="ECO:0000256" key="2">
    <source>
        <dbReference type="ARBA" id="ARBA00022723"/>
    </source>
</evidence>
<proteinExistence type="predicted"/>
<dbReference type="InterPro" id="IPR001667">
    <property type="entry name" value="DDH_dom"/>
</dbReference>
<gene>
    <name evidence="6" type="ORF">G7K_0872-t1</name>
</gene>
<accession>A0A0E9NAC0</accession>
<keyword evidence="2" id="KW-0479">Metal-binding</keyword>
<dbReference type="GO" id="GO:0004309">
    <property type="term" value="F:exopolyphosphatase activity"/>
    <property type="evidence" value="ECO:0007669"/>
    <property type="project" value="TreeGrafter"/>
</dbReference>
<feature type="domain" description="DHHA2" evidence="5">
    <location>
        <begin position="281"/>
        <end position="433"/>
    </location>
</feature>